<sequence>MRNRISERLLKREKEQQKAKKAAQQQSSTDPIQPALVNNDSQENDEWSDCGYNYGDDADSFPHFQQETVREIPFILPPVECVKKSRK</sequence>
<accession>A0A0C9LWX4</accession>
<evidence type="ECO:0000313" key="2">
    <source>
        <dbReference type="EMBL" id="GAN09280.1"/>
    </source>
</evidence>
<evidence type="ECO:0000313" key="3">
    <source>
        <dbReference type="Proteomes" id="UP000053815"/>
    </source>
</evidence>
<dbReference type="AlphaFoldDB" id="A0A0C9LWX4"/>
<gene>
    <name evidence="2" type="ORF">MAM1_0256c08805</name>
</gene>
<dbReference type="Proteomes" id="UP000053815">
    <property type="component" value="Unassembled WGS sequence"/>
</dbReference>
<evidence type="ECO:0000256" key="1">
    <source>
        <dbReference type="SAM" id="MobiDB-lite"/>
    </source>
</evidence>
<reference evidence="2" key="1">
    <citation type="submission" date="2014-09" db="EMBL/GenBank/DDBJ databases">
        <title>Draft genome sequence of an oleaginous Mucoromycotina fungus Mucor ambiguus NBRC6742.</title>
        <authorList>
            <person name="Takeda I."/>
            <person name="Yamane N."/>
            <person name="Morita T."/>
            <person name="Tamano K."/>
            <person name="Machida M."/>
            <person name="Baker S."/>
            <person name="Koike H."/>
        </authorList>
    </citation>
    <scope>NUCLEOTIDE SEQUENCE</scope>
    <source>
        <strain evidence="2">NBRC 6742</strain>
    </source>
</reference>
<organism evidence="2">
    <name type="scientific">Mucor ambiguus</name>
    <dbReference type="NCBI Taxonomy" id="91626"/>
    <lineage>
        <taxon>Eukaryota</taxon>
        <taxon>Fungi</taxon>
        <taxon>Fungi incertae sedis</taxon>
        <taxon>Mucoromycota</taxon>
        <taxon>Mucoromycotina</taxon>
        <taxon>Mucoromycetes</taxon>
        <taxon>Mucorales</taxon>
        <taxon>Mucorineae</taxon>
        <taxon>Mucoraceae</taxon>
        <taxon>Mucor</taxon>
    </lineage>
</organism>
<proteinExistence type="predicted"/>
<feature type="compositionally biased region" description="Polar residues" evidence="1">
    <location>
        <begin position="27"/>
        <end position="41"/>
    </location>
</feature>
<protein>
    <submittedName>
        <fullName evidence="2">Uncharacterized protein</fullName>
    </submittedName>
</protein>
<name>A0A0C9LWX4_9FUNG</name>
<feature type="region of interest" description="Disordered" evidence="1">
    <location>
        <begin position="1"/>
        <end position="54"/>
    </location>
</feature>
<keyword evidence="3" id="KW-1185">Reference proteome</keyword>
<feature type="compositionally biased region" description="Basic and acidic residues" evidence="1">
    <location>
        <begin position="1"/>
        <end position="18"/>
    </location>
</feature>
<dbReference type="EMBL" id="DF836545">
    <property type="protein sequence ID" value="GAN09280.1"/>
    <property type="molecule type" value="Genomic_DNA"/>
</dbReference>